<keyword evidence="4" id="KW-1185">Reference proteome</keyword>
<comment type="similarity">
    <text evidence="1">Belongs to the short-chain dehydrogenases/reductases (SDR) family.</text>
</comment>
<dbReference type="RefSeq" id="WP_253756873.1">
    <property type="nucleotide sequence ID" value="NZ_JAMZDZ010000001.1"/>
</dbReference>
<protein>
    <submittedName>
        <fullName evidence="3">SDR family oxidoreductase</fullName>
    </submittedName>
</protein>
<reference evidence="4" key="1">
    <citation type="journal article" date="2019" name="Int. J. Syst. Evol. Microbiol.">
        <title>The Global Catalogue of Microorganisms (GCM) 10K type strain sequencing project: providing services to taxonomists for standard genome sequencing and annotation.</title>
        <authorList>
            <consortium name="The Broad Institute Genomics Platform"/>
            <consortium name="The Broad Institute Genome Sequencing Center for Infectious Disease"/>
            <person name="Wu L."/>
            <person name="Ma J."/>
        </authorList>
    </citation>
    <scope>NUCLEOTIDE SEQUENCE [LARGE SCALE GENOMIC DNA]</scope>
    <source>
        <strain evidence="4">CGMCC 4.7289</strain>
    </source>
</reference>
<dbReference type="PANTHER" id="PTHR44196:SF1">
    <property type="entry name" value="DEHYDROGENASE_REDUCTASE SDR FAMILY MEMBER 7B"/>
    <property type="match status" value="1"/>
</dbReference>
<dbReference type="EMBL" id="JBHSAY010000005">
    <property type="protein sequence ID" value="MFC4130950.1"/>
    <property type="molecule type" value="Genomic_DNA"/>
</dbReference>
<proteinExistence type="inferred from homology"/>
<evidence type="ECO:0000256" key="2">
    <source>
        <dbReference type="ARBA" id="ARBA00023002"/>
    </source>
</evidence>
<organism evidence="3 4">
    <name type="scientific">Hamadaea flava</name>
    <dbReference type="NCBI Taxonomy" id="1742688"/>
    <lineage>
        <taxon>Bacteria</taxon>
        <taxon>Bacillati</taxon>
        <taxon>Actinomycetota</taxon>
        <taxon>Actinomycetes</taxon>
        <taxon>Micromonosporales</taxon>
        <taxon>Micromonosporaceae</taxon>
        <taxon>Hamadaea</taxon>
    </lineage>
</organism>
<dbReference type="PRINTS" id="PR00081">
    <property type="entry name" value="GDHRDH"/>
</dbReference>
<dbReference type="Pfam" id="PF00106">
    <property type="entry name" value="adh_short"/>
    <property type="match status" value="1"/>
</dbReference>
<keyword evidence="2" id="KW-0560">Oxidoreductase</keyword>
<name>A0ABV8LJ27_9ACTN</name>
<sequence>MILNDRTILLTGGSNGIGRALALRFAELGNTVIALGRDETRLAEVSALSPRIHARQCDLEDAAQRVELAEWVVKEHPDLDVIFNNAAVQYRFDVTQPIDLVKAQQQLEINLLAPLHLASLLVDHLATRPKPAIVNTTSALAFTPLVEIGVYSATKAALHSLSISMRYQLRDRGIDVIEVLPPKVDTTIGAELRDDPNSTQGGMPVPELVRQAVAGLESGEQEILIGLSAQAKVDPEAIFHRLNNENTH</sequence>
<dbReference type="InterPro" id="IPR002347">
    <property type="entry name" value="SDR_fam"/>
</dbReference>
<dbReference type="Gene3D" id="3.40.50.720">
    <property type="entry name" value="NAD(P)-binding Rossmann-like Domain"/>
    <property type="match status" value="1"/>
</dbReference>
<dbReference type="SUPFAM" id="SSF51735">
    <property type="entry name" value="NAD(P)-binding Rossmann-fold domains"/>
    <property type="match status" value="1"/>
</dbReference>
<evidence type="ECO:0000313" key="3">
    <source>
        <dbReference type="EMBL" id="MFC4130950.1"/>
    </source>
</evidence>
<dbReference type="InterPro" id="IPR036291">
    <property type="entry name" value="NAD(P)-bd_dom_sf"/>
</dbReference>
<comment type="caution">
    <text evidence="3">The sequence shown here is derived from an EMBL/GenBank/DDBJ whole genome shotgun (WGS) entry which is preliminary data.</text>
</comment>
<dbReference type="InterPro" id="IPR020904">
    <property type="entry name" value="Sc_DH/Rdtase_CS"/>
</dbReference>
<evidence type="ECO:0000313" key="4">
    <source>
        <dbReference type="Proteomes" id="UP001595816"/>
    </source>
</evidence>
<evidence type="ECO:0000256" key="1">
    <source>
        <dbReference type="ARBA" id="ARBA00006484"/>
    </source>
</evidence>
<dbReference type="Proteomes" id="UP001595816">
    <property type="component" value="Unassembled WGS sequence"/>
</dbReference>
<dbReference type="PANTHER" id="PTHR44196">
    <property type="entry name" value="DEHYDROGENASE/REDUCTASE SDR FAMILY MEMBER 7B"/>
    <property type="match status" value="1"/>
</dbReference>
<accession>A0ABV8LJ27</accession>
<gene>
    <name evidence="3" type="ORF">ACFOZ4_10085</name>
</gene>
<dbReference type="PROSITE" id="PS00061">
    <property type="entry name" value="ADH_SHORT"/>
    <property type="match status" value="1"/>
</dbReference>